<dbReference type="PROSITE" id="PS50109">
    <property type="entry name" value="HIS_KIN"/>
    <property type="match status" value="1"/>
</dbReference>
<dbReference type="EC" id="2.7.13.3" evidence="2"/>
<dbReference type="Gene3D" id="3.30.565.10">
    <property type="entry name" value="Histidine kinase-like ATPase, C-terminal domain"/>
    <property type="match status" value="1"/>
</dbReference>
<evidence type="ECO:0000313" key="10">
    <source>
        <dbReference type="Proteomes" id="UP001596989"/>
    </source>
</evidence>
<keyword evidence="4" id="KW-0547">Nucleotide-binding</keyword>
<proteinExistence type="predicted"/>
<dbReference type="InterPro" id="IPR005467">
    <property type="entry name" value="His_kinase_dom"/>
</dbReference>
<accession>A0ABW3HNV6</accession>
<evidence type="ECO:0000256" key="3">
    <source>
        <dbReference type="ARBA" id="ARBA00022679"/>
    </source>
</evidence>
<evidence type="ECO:0000256" key="1">
    <source>
        <dbReference type="ARBA" id="ARBA00000085"/>
    </source>
</evidence>
<feature type="domain" description="Histidine kinase" evidence="8">
    <location>
        <begin position="1"/>
        <end position="192"/>
    </location>
</feature>
<dbReference type="PANTHER" id="PTHR43711">
    <property type="entry name" value="TWO-COMPONENT HISTIDINE KINASE"/>
    <property type="match status" value="1"/>
</dbReference>
<protein>
    <recommendedName>
        <fullName evidence="2">histidine kinase</fullName>
        <ecNumber evidence="2">2.7.13.3</ecNumber>
    </recommendedName>
</protein>
<sequence length="198" mass="21636">MDSDAHEIVDAISGQTRNTFVMIENLLDWFRSQKEGVVLHPQWWGLSAIADEAFRMLQIKSGTKRVKVDFDIHAEIKIYTDREAVMVILRNLLSNAIKFSREGGSVLMSAEVEDGIVTVSIKDNGVGMSPEQVGSLFDPMQFASTAGTAGERGTGLGLHVCRQFVRMSGGQIWAESTPQQGSIFHFSLRGFGIGGEGA</sequence>
<keyword evidence="7" id="KW-0902">Two-component regulatory system</keyword>
<evidence type="ECO:0000256" key="4">
    <source>
        <dbReference type="ARBA" id="ARBA00022741"/>
    </source>
</evidence>
<keyword evidence="6" id="KW-0067">ATP-binding</keyword>
<comment type="caution">
    <text evidence="9">The sequence shown here is derived from an EMBL/GenBank/DDBJ whole genome shotgun (WGS) entry which is preliminary data.</text>
</comment>
<keyword evidence="3" id="KW-0808">Transferase</keyword>
<dbReference type="EMBL" id="JBHTJZ010000007">
    <property type="protein sequence ID" value="MFD0959153.1"/>
    <property type="molecule type" value="Genomic_DNA"/>
</dbReference>
<evidence type="ECO:0000256" key="2">
    <source>
        <dbReference type="ARBA" id="ARBA00012438"/>
    </source>
</evidence>
<evidence type="ECO:0000256" key="6">
    <source>
        <dbReference type="ARBA" id="ARBA00022840"/>
    </source>
</evidence>
<evidence type="ECO:0000256" key="7">
    <source>
        <dbReference type="ARBA" id="ARBA00023012"/>
    </source>
</evidence>
<dbReference type="CDD" id="cd00075">
    <property type="entry name" value="HATPase"/>
    <property type="match status" value="1"/>
</dbReference>
<dbReference type="PANTHER" id="PTHR43711:SF31">
    <property type="entry name" value="HISTIDINE KINASE"/>
    <property type="match status" value="1"/>
</dbReference>
<dbReference type="Proteomes" id="UP001596989">
    <property type="component" value="Unassembled WGS sequence"/>
</dbReference>
<dbReference type="Pfam" id="PF02518">
    <property type="entry name" value="HATPase_c"/>
    <property type="match status" value="1"/>
</dbReference>
<evidence type="ECO:0000259" key="8">
    <source>
        <dbReference type="PROSITE" id="PS50109"/>
    </source>
</evidence>
<name>A0ABW3HNV6_9BACL</name>
<organism evidence="9 10">
    <name type="scientific">Paenibacillus chungangensis</name>
    <dbReference type="NCBI Taxonomy" id="696535"/>
    <lineage>
        <taxon>Bacteria</taxon>
        <taxon>Bacillati</taxon>
        <taxon>Bacillota</taxon>
        <taxon>Bacilli</taxon>
        <taxon>Bacillales</taxon>
        <taxon>Paenibacillaceae</taxon>
        <taxon>Paenibacillus</taxon>
    </lineage>
</organism>
<dbReference type="SMART" id="SM00387">
    <property type="entry name" value="HATPase_c"/>
    <property type="match status" value="1"/>
</dbReference>
<dbReference type="PRINTS" id="PR00344">
    <property type="entry name" value="BCTRLSENSOR"/>
</dbReference>
<dbReference type="RefSeq" id="WP_377563111.1">
    <property type="nucleotide sequence ID" value="NZ_JBHTJZ010000007.1"/>
</dbReference>
<gene>
    <name evidence="9" type="ORF">ACFQ2I_07105</name>
</gene>
<keyword evidence="5 9" id="KW-0418">Kinase</keyword>
<dbReference type="InterPro" id="IPR003594">
    <property type="entry name" value="HATPase_dom"/>
</dbReference>
<keyword evidence="10" id="KW-1185">Reference proteome</keyword>
<dbReference type="InterPro" id="IPR004358">
    <property type="entry name" value="Sig_transdc_His_kin-like_C"/>
</dbReference>
<evidence type="ECO:0000256" key="5">
    <source>
        <dbReference type="ARBA" id="ARBA00022777"/>
    </source>
</evidence>
<reference evidence="10" key="1">
    <citation type="journal article" date="2019" name="Int. J. Syst. Evol. Microbiol.">
        <title>The Global Catalogue of Microorganisms (GCM) 10K type strain sequencing project: providing services to taxonomists for standard genome sequencing and annotation.</title>
        <authorList>
            <consortium name="The Broad Institute Genomics Platform"/>
            <consortium name="The Broad Institute Genome Sequencing Center for Infectious Disease"/>
            <person name="Wu L."/>
            <person name="Ma J."/>
        </authorList>
    </citation>
    <scope>NUCLEOTIDE SEQUENCE [LARGE SCALE GENOMIC DNA]</scope>
    <source>
        <strain evidence="10">CCUG 59129</strain>
    </source>
</reference>
<comment type="catalytic activity">
    <reaction evidence="1">
        <text>ATP + protein L-histidine = ADP + protein N-phospho-L-histidine.</text>
        <dbReference type="EC" id="2.7.13.3"/>
    </reaction>
</comment>
<dbReference type="InterPro" id="IPR036890">
    <property type="entry name" value="HATPase_C_sf"/>
</dbReference>
<evidence type="ECO:0000313" key="9">
    <source>
        <dbReference type="EMBL" id="MFD0959153.1"/>
    </source>
</evidence>
<dbReference type="GO" id="GO:0016301">
    <property type="term" value="F:kinase activity"/>
    <property type="evidence" value="ECO:0007669"/>
    <property type="project" value="UniProtKB-KW"/>
</dbReference>
<dbReference type="InterPro" id="IPR050736">
    <property type="entry name" value="Sensor_HK_Regulatory"/>
</dbReference>
<dbReference type="SUPFAM" id="SSF55874">
    <property type="entry name" value="ATPase domain of HSP90 chaperone/DNA topoisomerase II/histidine kinase"/>
    <property type="match status" value="1"/>
</dbReference>